<dbReference type="EMBL" id="FOGT01000021">
    <property type="protein sequence ID" value="SES38766.1"/>
    <property type="molecule type" value="Genomic_DNA"/>
</dbReference>
<evidence type="ECO:0000256" key="1">
    <source>
        <dbReference type="ARBA" id="ARBA00022801"/>
    </source>
</evidence>
<dbReference type="InterPro" id="IPR050789">
    <property type="entry name" value="Diverse_Enzym_Activities"/>
</dbReference>
<keyword evidence="1" id="KW-0378">Hydrolase</keyword>
<protein>
    <submittedName>
        <fullName evidence="4">CubicO group peptidase, beta-lactamase class C family</fullName>
    </submittedName>
</protein>
<feature type="domain" description="Beta-lactamase-related" evidence="3">
    <location>
        <begin position="92"/>
        <end position="431"/>
    </location>
</feature>
<organism evidence="4 5">
    <name type="scientific">Salipaludibacillus aurantiacus</name>
    <dbReference type="NCBI Taxonomy" id="1601833"/>
    <lineage>
        <taxon>Bacteria</taxon>
        <taxon>Bacillati</taxon>
        <taxon>Bacillota</taxon>
        <taxon>Bacilli</taxon>
        <taxon>Bacillales</taxon>
        <taxon>Bacillaceae</taxon>
    </lineage>
</organism>
<dbReference type="STRING" id="1601833.SAMN05518684_12136"/>
<dbReference type="RefSeq" id="WP_093055467.1">
    <property type="nucleotide sequence ID" value="NZ_FOGT01000021.1"/>
</dbReference>
<evidence type="ECO:0000313" key="5">
    <source>
        <dbReference type="Proteomes" id="UP000198571"/>
    </source>
</evidence>
<dbReference type="Gene3D" id="3.40.710.10">
    <property type="entry name" value="DD-peptidase/beta-lactamase superfamily"/>
    <property type="match status" value="1"/>
</dbReference>
<keyword evidence="2" id="KW-0732">Signal</keyword>
<sequence length="454" mass="50055">MNRFRKGFILMLSLTFAASLILPQQSSSAEKPAEVSIEEELLKESTPGFLPSQANPSEWAKAWERAGMKRSVLKEGKPQSVQMVPEYINDIDDVVQTGIEADMYPGAVVLAVKDGTIVKHEAYGDAVKYEDTEKLLPEEDRIATETDTIYDMASITKIFTSIAGLQTVEKDLVDLDEPVVTYLPEFNGDGTGDITVRHLMTHTSGLPAWIPIYTYDTLEERLQAVYEAEPTVEPGTAYVYSDLNMILLGKIVERVSGSTLDDFIDTHITGPLGMDDTMFNPGEGLKHRIAATEPQPYLDRGMVWGSVHDENAYSLNGVAGHAGIFSTAKDLAVLSQAILNGGFYDQARILNEETITEMLSNQITTESHLAQGLGWNLSRDWFMGELSSPVAAGHTGFTGTSFVIDPNTETIVIFLTNRVHPTRDAGSINPWRVNVVNKVVEAMEKHPSRIRNNN</sequence>
<dbReference type="Pfam" id="PF00144">
    <property type="entry name" value="Beta-lactamase"/>
    <property type="match status" value="1"/>
</dbReference>
<dbReference type="AlphaFoldDB" id="A0A1H9WXY1"/>
<proteinExistence type="predicted"/>
<name>A0A1H9WXY1_9BACI</name>
<gene>
    <name evidence="4" type="ORF">SAMN05518684_12136</name>
</gene>
<dbReference type="OrthoDB" id="9770183at2"/>
<dbReference type="PANTHER" id="PTHR43283:SF11">
    <property type="entry name" value="BETA-LACTAMASE-RELATED DOMAIN-CONTAINING PROTEIN"/>
    <property type="match status" value="1"/>
</dbReference>
<dbReference type="InterPro" id="IPR012338">
    <property type="entry name" value="Beta-lactam/transpept-like"/>
</dbReference>
<evidence type="ECO:0000256" key="2">
    <source>
        <dbReference type="SAM" id="SignalP"/>
    </source>
</evidence>
<dbReference type="SUPFAM" id="SSF56601">
    <property type="entry name" value="beta-lactamase/transpeptidase-like"/>
    <property type="match status" value="1"/>
</dbReference>
<dbReference type="Proteomes" id="UP000198571">
    <property type="component" value="Unassembled WGS sequence"/>
</dbReference>
<feature type="signal peptide" evidence="2">
    <location>
        <begin position="1"/>
        <end position="29"/>
    </location>
</feature>
<dbReference type="GO" id="GO:0016787">
    <property type="term" value="F:hydrolase activity"/>
    <property type="evidence" value="ECO:0007669"/>
    <property type="project" value="UniProtKB-KW"/>
</dbReference>
<feature type="chain" id="PRO_5011772450" evidence="2">
    <location>
        <begin position="30"/>
        <end position="454"/>
    </location>
</feature>
<evidence type="ECO:0000313" key="4">
    <source>
        <dbReference type="EMBL" id="SES38766.1"/>
    </source>
</evidence>
<evidence type="ECO:0000259" key="3">
    <source>
        <dbReference type="Pfam" id="PF00144"/>
    </source>
</evidence>
<dbReference type="PANTHER" id="PTHR43283">
    <property type="entry name" value="BETA-LACTAMASE-RELATED"/>
    <property type="match status" value="1"/>
</dbReference>
<reference evidence="5" key="1">
    <citation type="submission" date="2016-10" db="EMBL/GenBank/DDBJ databases">
        <authorList>
            <person name="Varghese N."/>
            <person name="Submissions S."/>
        </authorList>
    </citation>
    <scope>NUCLEOTIDE SEQUENCE [LARGE SCALE GENOMIC DNA]</scope>
    <source>
        <strain evidence="5">S9</strain>
    </source>
</reference>
<keyword evidence="5" id="KW-1185">Reference proteome</keyword>
<dbReference type="InterPro" id="IPR001466">
    <property type="entry name" value="Beta-lactam-related"/>
</dbReference>
<accession>A0A1H9WXY1</accession>